<dbReference type="GO" id="GO:0003677">
    <property type="term" value="F:DNA binding"/>
    <property type="evidence" value="ECO:0007669"/>
    <property type="project" value="InterPro"/>
</dbReference>
<keyword evidence="4" id="KW-1185">Reference proteome</keyword>
<dbReference type="InterPro" id="IPR011010">
    <property type="entry name" value="DNA_brk_join_enz"/>
</dbReference>
<name>A0AAE1DZ76_9GAST</name>
<dbReference type="Gene3D" id="1.10.443.10">
    <property type="entry name" value="Intergrase catalytic core"/>
    <property type="match status" value="1"/>
</dbReference>
<evidence type="ECO:0008006" key="5">
    <source>
        <dbReference type="Google" id="ProtNLM"/>
    </source>
</evidence>
<dbReference type="GO" id="GO:0006310">
    <property type="term" value="P:DNA recombination"/>
    <property type="evidence" value="ECO:0007669"/>
    <property type="project" value="UniProtKB-KW"/>
</dbReference>
<evidence type="ECO:0000313" key="3">
    <source>
        <dbReference type="EMBL" id="KAK3787755.1"/>
    </source>
</evidence>
<protein>
    <recommendedName>
        <fullName evidence="5">Tyr recombinase domain-containing protein</fullName>
    </recommendedName>
</protein>
<keyword evidence="1" id="KW-0233">DNA recombination</keyword>
<comment type="caution">
    <text evidence="3">The sequence shown here is derived from an EMBL/GenBank/DDBJ whole genome shotgun (WGS) entry which is preliminary data.</text>
</comment>
<proteinExistence type="predicted"/>
<evidence type="ECO:0000256" key="1">
    <source>
        <dbReference type="ARBA" id="ARBA00023172"/>
    </source>
</evidence>
<dbReference type="InterPro" id="IPR013762">
    <property type="entry name" value="Integrase-like_cat_sf"/>
</dbReference>
<feature type="compositionally biased region" description="Polar residues" evidence="2">
    <location>
        <begin position="42"/>
        <end position="59"/>
    </location>
</feature>
<evidence type="ECO:0000256" key="2">
    <source>
        <dbReference type="SAM" id="MobiDB-lite"/>
    </source>
</evidence>
<dbReference type="GO" id="GO:0015074">
    <property type="term" value="P:DNA integration"/>
    <property type="evidence" value="ECO:0007669"/>
    <property type="project" value="InterPro"/>
</dbReference>
<dbReference type="Proteomes" id="UP001283361">
    <property type="component" value="Unassembled WGS sequence"/>
</dbReference>
<dbReference type="SUPFAM" id="SSF56349">
    <property type="entry name" value="DNA breaking-rejoining enzymes"/>
    <property type="match status" value="1"/>
</dbReference>
<reference evidence="3" key="1">
    <citation type="journal article" date="2023" name="G3 (Bethesda)">
        <title>A reference genome for the long-term kleptoplast-retaining sea slug Elysia crispata morphotype clarki.</title>
        <authorList>
            <person name="Eastman K.E."/>
            <person name="Pendleton A.L."/>
            <person name="Shaikh M.A."/>
            <person name="Suttiyut T."/>
            <person name="Ogas R."/>
            <person name="Tomko P."/>
            <person name="Gavelis G."/>
            <person name="Widhalm J.R."/>
            <person name="Wisecaver J.H."/>
        </authorList>
    </citation>
    <scope>NUCLEOTIDE SEQUENCE</scope>
    <source>
        <strain evidence="3">ECLA1</strain>
    </source>
</reference>
<organism evidence="3 4">
    <name type="scientific">Elysia crispata</name>
    <name type="common">lettuce slug</name>
    <dbReference type="NCBI Taxonomy" id="231223"/>
    <lineage>
        <taxon>Eukaryota</taxon>
        <taxon>Metazoa</taxon>
        <taxon>Spiralia</taxon>
        <taxon>Lophotrochozoa</taxon>
        <taxon>Mollusca</taxon>
        <taxon>Gastropoda</taxon>
        <taxon>Heterobranchia</taxon>
        <taxon>Euthyneura</taxon>
        <taxon>Panpulmonata</taxon>
        <taxon>Sacoglossa</taxon>
        <taxon>Placobranchoidea</taxon>
        <taxon>Plakobranchidae</taxon>
        <taxon>Elysia</taxon>
    </lineage>
</organism>
<evidence type="ECO:0000313" key="4">
    <source>
        <dbReference type="Proteomes" id="UP001283361"/>
    </source>
</evidence>
<sequence>MSHDDLKSENLDVARTLQAINDRLSDIETRLDSGLREPHPQPQSSPTVDQADQAQSQDTPAPAQGLGPDSNVPSSTAYDSDNAFLDIQRQFESLRDRLSRIQIPSYCKVNDSAVGIKSECKPTLKPSFRPFQTAHLQDRLQIPELTPSEVGARHSTLPTLIPDDLISSTIVEVLREWTFPRHDETTPSSIHDRVYSDGPVFLTLKQPFRQVDSSTVARILNESIRQVGLPKHFTARCCRSTGATNAMHSGADAREVRQLGRWKSEEMFYQH</sequence>
<accession>A0AAE1DZ76</accession>
<gene>
    <name evidence="3" type="ORF">RRG08_049701</name>
</gene>
<dbReference type="EMBL" id="JAWDGP010001840">
    <property type="protein sequence ID" value="KAK3787755.1"/>
    <property type="molecule type" value="Genomic_DNA"/>
</dbReference>
<feature type="region of interest" description="Disordered" evidence="2">
    <location>
        <begin position="28"/>
        <end position="79"/>
    </location>
</feature>
<feature type="compositionally biased region" description="Basic and acidic residues" evidence="2">
    <location>
        <begin position="28"/>
        <end position="39"/>
    </location>
</feature>
<dbReference type="AlphaFoldDB" id="A0AAE1DZ76"/>